<keyword evidence="2" id="KW-0812">Transmembrane</keyword>
<evidence type="ECO:0000313" key="3">
    <source>
        <dbReference type="EMBL" id="TKA47948.1"/>
    </source>
</evidence>
<feature type="region of interest" description="Disordered" evidence="1">
    <location>
        <begin position="146"/>
        <end position="187"/>
    </location>
</feature>
<dbReference type="Proteomes" id="UP000310066">
    <property type="component" value="Unassembled WGS sequence"/>
</dbReference>
<dbReference type="OrthoDB" id="3892147at2759"/>
<keyword evidence="2" id="KW-1133">Transmembrane helix</keyword>
<gene>
    <name evidence="3" type="ORF">B0A54_01438</name>
</gene>
<evidence type="ECO:0000256" key="2">
    <source>
        <dbReference type="SAM" id="Phobius"/>
    </source>
</evidence>
<sequence>MAQSAEISNGNISEQERSPNNEAAANAAMNLTLSRRDRNSTAPNRYRHKTWKNILGVFLLCLTSLALSVAILAHLDIYAHVPLFVVLVAAFGFIAWFSAVFLIFLLAPKLNAQMKNRRAREIDANMDCTGTNGIELQGFGPSVYGNDGTNDPRHPISASTPPRRLEDPNSQAHISGRRPTLRDSMPITPVRPAHLAPSRSHDIFGPHPNPLASSPILGGGPPPVFPSAEALRATHRRRRRHRPAAVVSASPSATVLADAAWDEEDPFRDARVAAARAVALARLTGVGEEGRGLRRVEGSLE</sequence>
<evidence type="ECO:0000313" key="4">
    <source>
        <dbReference type="Proteomes" id="UP000310066"/>
    </source>
</evidence>
<dbReference type="EMBL" id="NAJP01000004">
    <property type="protein sequence ID" value="TKA47948.1"/>
    <property type="molecule type" value="Genomic_DNA"/>
</dbReference>
<feature type="transmembrane region" description="Helical" evidence="2">
    <location>
        <begin position="54"/>
        <end position="75"/>
    </location>
</feature>
<reference evidence="3 4" key="1">
    <citation type="submission" date="2017-03" db="EMBL/GenBank/DDBJ databases">
        <title>Genomes of endolithic fungi from Antarctica.</title>
        <authorList>
            <person name="Coleine C."/>
            <person name="Masonjones S."/>
            <person name="Stajich J.E."/>
        </authorList>
    </citation>
    <scope>NUCLEOTIDE SEQUENCE [LARGE SCALE GENOMIC DNA]</scope>
    <source>
        <strain evidence="3 4">CCFEE 5311</strain>
    </source>
</reference>
<comment type="caution">
    <text evidence="3">The sequence shown here is derived from an EMBL/GenBank/DDBJ whole genome shotgun (WGS) entry which is preliminary data.</text>
</comment>
<organism evidence="3 4">
    <name type="scientific">Friedmanniomyces endolithicus</name>
    <dbReference type="NCBI Taxonomy" id="329885"/>
    <lineage>
        <taxon>Eukaryota</taxon>
        <taxon>Fungi</taxon>
        <taxon>Dikarya</taxon>
        <taxon>Ascomycota</taxon>
        <taxon>Pezizomycotina</taxon>
        <taxon>Dothideomycetes</taxon>
        <taxon>Dothideomycetidae</taxon>
        <taxon>Mycosphaerellales</taxon>
        <taxon>Teratosphaeriaceae</taxon>
        <taxon>Friedmanniomyces</taxon>
    </lineage>
</organism>
<proteinExistence type="predicted"/>
<accession>A0A4U0VFW6</accession>
<feature type="transmembrane region" description="Helical" evidence="2">
    <location>
        <begin position="81"/>
        <end position="107"/>
    </location>
</feature>
<dbReference type="AlphaFoldDB" id="A0A4U0VFW6"/>
<evidence type="ECO:0000256" key="1">
    <source>
        <dbReference type="SAM" id="MobiDB-lite"/>
    </source>
</evidence>
<keyword evidence="2" id="KW-0472">Membrane</keyword>
<name>A0A4U0VFW6_9PEZI</name>
<protein>
    <submittedName>
        <fullName evidence="3">Uncharacterized protein</fullName>
    </submittedName>
</protein>